<proteinExistence type="predicted"/>
<organism evidence="1">
    <name type="scientific">candidate division WOR-3 bacterium</name>
    <dbReference type="NCBI Taxonomy" id="2052148"/>
    <lineage>
        <taxon>Bacteria</taxon>
        <taxon>Bacteria division WOR-3</taxon>
    </lineage>
</organism>
<accession>A0A7C3N4P7</accession>
<gene>
    <name evidence="1" type="ORF">ENS15_00670</name>
</gene>
<dbReference type="AlphaFoldDB" id="A0A7C3N4P7"/>
<name>A0A7C3N4P7_UNCW3</name>
<reference evidence="1" key="1">
    <citation type="journal article" date="2020" name="mSystems">
        <title>Genome- and Community-Level Interaction Insights into Carbon Utilization and Element Cycling Functions of Hydrothermarchaeota in Hydrothermal Sediment.</title>
        <authorList>
            <person name="Zhou Z."/>
            <person name="Liu Y."/>
            <person name="Xu W."/>
            <person name="Pan J."/>
            <person name="Luo Z.H."/>
            <person name="Li M."/>
        </authorList>
    </citation>
    <scope>NUCLEOTIDE SEQUENCE [LARGE SCALE GENOMIC DNA]</scope>
    <source>
        <strain evidence="1">SpSt-464</strain>
    </source>
</reference>
<sequence>MNKEQIFVLAYFGKGKIVPRIFFWKGKVIKVEKLTYSWKTVDEGGIKIHFSIISGSFYYHLLYSLSSSRWYLIDVESTVI</sequence>
<evidence type="ECO:0000313" key="1">
    <source>
        <dbReference type="EMBL" id="HFK23157.1"/>
    </source>
</evidence>
<dbReference type="EMBL" id="DSTT01000001">
    <property type="protein sequence ID" value="HFK23157.1"/>
    <property type="molecule type" value="Genomic_DNA"/>
</dbReference>
<comment type="caution">
    <text evidence="1">The sequence shown here is derived from an EMBL/GenBank/DDBJ whole genome shotgun (WGS) entry which is preliminary data.</text>
</comment>
<protein>
    <submittedName>
        <fullName evidence="1">Uncharacterized protein</fullName>
    </submittedName>
</protein>